<dbReference type="EMBL" id="JBJURJ010000012">
    <property type="protein sequence ID" value="MFM9330192.1"/>
    <property type="molecule type" value="Genomic_DNA"/>
</dbReference>
<organism evidence="1 2">
    <name type="scientific">Paenibacillus mesotrionivorans</name>
    <dbReference type="NCBI Taxonomy" id="3160968"/>
    <lineage>
        <taxon>Bacteria</taxon>
        <taxon>Bacillati</taxon>
        <taxon>Bacillota</taxon>
        <taxon>Bacilli</taxon>
        <taxon>Bacillales</taxon>
        <taxon>Paenibacillaceae</taxon>
        <taxon>Paenibacillus</taxon>
    </lineage>
</organism>
<keyword evidence="2" id="KW-1185">Reference proteome</keyword>
<protein>
    <submittedName>
        <fullName evidence="1">Extracellular solute-binding protein</fullName>
    </submittedName>
</protein>
<sequence>MRLLQKAVPAQVPEHAYDAADRVTEGWMLLLKGPRLVLIPVILSAMWLLTSCQDSSSGPTPTDKPAEEAVIRMMLVQNTGDPPLPGIVPELEKQTGKRLGLTWVPENLYSDQMVSALANGILPEVLSVKAVDLKHPSVVNAIRAGGFWEIGPYLSRFPLLTRYLDPEVLHNGSYFGRVYGLYWERPVSRQGIQYRKDWLERLGLAEPRTVEELYRVLRAFTSDDPDGNGKQDTYGLMDRNDLVYGAFRNLAVYLGAPNGWALQKEGLVPDFYTEAYRDAMKFMKTLYHEGILNPDFTVTSKSQQEERFVRGEAGMMITNILSSGTQDKMSKLNPKAVIGIQNRISGPQGDRVWGGPGFGGLFLFPKSSVKTEKELLDILDFFEKTLAPEVHNLLSFGILNKHYTLLENGRVKIWPDTKTMREREVEPYTTALRLMQIPYLSQDKLSVAQEQINAMTEDNKTIAVADPATALISQMQAERGNELGEIITNATYLYILGQLDDAGFDRERERWKEAGGAQVIRELNESYKESERRKH</sequence>
<evidence type="ECO:0000313" key="1">
    <source>
        <dbReference type="EMBL" id="MFM9330192.1"/>
    </source>
</evidence>
<comment type="caution">
    <text evidence="1">The sequence shown here is derived from an EMBL/GenBank/DDBJ whole genome shotgun (WGS) entry which is preliminary data.</text>
</comment>
<dbReference type="Proteomes" id="UP001631969">
    <property type="component" value="Unassembled WGS sequence"/>
</dbReference>
<accession>A0ACC7P780</accession>
<name>A0ACC7P780_9BACL</name>
<evidence type="ECO:0000313" key="2">
    <source>
        <dbReference type="Proteomes" id="UP001631969"/>
    </source>
</evidence>
<reference evidence="1" key="1">
    <citation type="submission" date="2024-12" db="EMBL/GenBank/DDBJ databases">
        <authorList>
            <person name="Wu N."/>
        </authorList>
    </citation>
    <scope>NUCLEOTIDE SEQUENCE</scope>
    <source>
        <strain evidence="1">P15</strain>
    </source>
</reference>
<gene>
    <name evidence="1" type="ORF">ACI1P1_17975</name>
</gene>
<proteinExistence type="predicted"/>